<feature type="domain" description="Retrotransposon gag" evidence="1">
    <location>
        <begin position="20"/>
        <end position="80"/>
    </location>
</feature>
<sequence>MHMEKLFYDTFVEERDRVWLATHHLDGEAYRWWLDIWDNPNMDLSAISWKRFKELLLAHYFPDSVKRQMAKDLRSLCQGSGLWPSMSGSSPGSTIACLLSCGTT</sequence>
<evidence type="ECO:0000259" key="1">
    <source>
        <dbReference type="Pfam" id="PF03732"/>
    </source>
</evidence>
<accession>A0A6V7NFQ7</accession>
<organism evidence="2">
    <name type="scientific">Ananas comosus var. bracteatus</name>
    <name type="common">red pineapple</name>
    <dbReference type="NCBI Taxonomy" id="296719"/>
    <lineage>
        <taxon>Eukaryota</taxon>
        <taxon>Viridiplantae</taxon>
        <taxon>Streptophyta</taxon>
        <taxon>Embryophyta</taxon>
        <taxon>Tracheophyta</taxon>
        <taxon>Spermatophyta</taxon>
        <taxon>Magnoliopsida</taxon>
        <taxon>Liliopsida</taxon>
        <taxon>Poales</taxon>
        <taxon>Bromeliaceae</taxon>
        <taxon>Bromelioideae</taxon>
        <taxon>Ananas</taxon>
    </lineage>
</organism>
<reference evidence="2" key="1">
    <citation type="submission" date="2020-07" db="EMBL/GenBank/DDBJ databases">
        <authorList>
            <person name="Lin J."/>
        </authorList>
    </citation>
    <scope>NUCLEOTIDE SEQUENCE</scope>
</reference>
<dbReference type="Pfam" id="PF03732">
    <property type="entry name" value="Retrotrans_gag"/>
    <property type="match status" value="1"/>
</dbReference>
<dbReference type="AlphaFoldDB" id="A0A6V7NFQ7"/>
<gene>
    <name evidence="2" type="ORF">CB5_LOCUS367</name>
</gene>
<proteinExistence type="predicted"/>
<dbReference type="EMBL" id="LR862129">
    <property type="protein sequence ID" value="CAD1817156.1"/>
    <property type="molecule type" value="Genomic_DNA"/>
</dbReference>
<dbReference type="InterPro" id="IPR005162">
    <property type="entry name" value="Retrotrans_gag_dom"/>
</dbReference>
<protein>
    <recommendedName>
        <fullName evidence="1">Retrotransposon gag domain-containing protein</fullName>
    </recommendedName>
</protein>
<name>A0A6V7NFQ7_ANACO</name>
<evidence type="ECO:0000313" key="2">
    <source>
        <dbReference type="EMBL" id="CAD1817156.1"/>
    </source>
</evidence>